<evidence type="ECO:0000313" key="2">
    <source>
        <dbReference type="EMBL" id="TNN24444.1"/>
    </source>
</evidence>
<dbReference type="EMBL" id="SRLO01015353">
    <property type="protein sequence ID" value="TNN24444.1"/>
    <property type="molecule type" value="Genomic_DNA"/>
</dbReference>
<feature type="transmembrane region" description="Helical" evidence="1">
    <location>
        <begin position="48"/>
        <end position="75"/>
    </location>
</feature>
<keyword evidence="1" id="KW-1133">Transmembrane helix</keyword>
<keyword evidence="1" id="KW-0472">Membrane</keyword>
<accession>A0A4Z2E7A3</accession>
<name>A0A4Z2E7A3_9TELE</name>
<reference evidence="2 3" key="1">
    <citation type="submission" date="2019-03" db="EMBL/GenBank/DDBJ databases">
        <title>First draft genome of Liparis tanakae, snailfish: a comprehensive survey of snailfish specific genes.</title>
        <authorList>
            <person name="Kim W."/>
            <person name="Song I."/>
            <person name="Jeong J.-H."/>
            <person name="Kim D."/>
            <person name="Kim S."/>
            <person name="Ryu S."/>
            <person name="Song J.Y."/>
            <person name="Lee S.K."/>
        </authorList>
    </citation>
    <scope>NUCLEOTIDE SEQUENCE [LARGE SCALE GENOMIC DNA]</scope>
    <source>
        <tissue evidence="2">Muscle</tissue>
    </source>
</reference>
<evidence type="ECO:0000256" key="1">
    <source>
        <dbReference type="SAM" id="Phobius"/>
    </source>
</evidence>
<evidence type="ECO:0000313" key="3">
    <source>
        <dbReference type="Proteomes" id="UP000314294"/>
    </source>
</evidence>
<comment type="caution">
    <text evidence="2">The sequence shown here is derived from an EMBL/GenBank/DDBJ whole genome shotgun (WGS) entry which is preliminary data.</text>
</comment>
<protein>
    <submittedName>
        <fullName evidence="2">Uncharacterized protein</fullName>
    </submittedName>
</protein>
<organism evidence="2 3">
    <name type="scientific">Liparis tanakae</name>
    <name type="common">Tanaka's snailfish</name>
    <dbReference type="NCBI Taxonomy" id="230148"/>
    <lineage>
        <taxon>Eukaryota</taxon>
        <taxon>Metazoa</taxon>
        <taxon>Chordata</taxon>
        <taxon>Craniata</taxon>
        <taxon>Vertebrata</taxon>
        <taxon>Euteleostomi</taxon>
        <taxon>Actinopterygii</taxon>
        <taxon>Neopterygii</taxon>
        <taxon>Teleostei</taxon>
        <taxon>Neoteleostei</taxon>
        <taxon>Acanthomorphata</taxon>
        <taxon>Eupercaria</taxon>
        <taxon>Perciformes</taxon>
        <taxon>Cottioidei</taxon>
        <taxon>Cottales</taxon>
        <taxon>Liparidae</taxon>
        <taxon>Liparis</taxon>
    </lineage>
</organism>
<keyword evidence="3" id="KW-1185">Reference proteome</keyword>
<gene>
    <name evidence="2" type="ORF">EYF80_065432</name>
</gene>
<dbReference type="Proteomes" id="UP000314294">
    <property type="component" value="Unassembled WGS sequence"/>
</dbReference>
<keyword evidence="1" id="KW-0812">Transmembrane</keyword>
<sequence length="172" mass="18859">MLCGIDNLWVTRPKHQTYLAVKENNGETFTPSSSSVSSSSVSPENTPLLVLFVLLVLLIFVALGSGAAVLTPLLLPLPRQHLTEHAVLLRRAAGDVRQEAVLVHVEDVLHLGVDDERLALLVRRLVEAAALQETVAAPHLVQREAEVARLHHPRLFDPHPEAEFLQCSGNEL</sequence>
<proteinExistence type="predicted"/>
<dbReference type="AlphaFoldDB" id="A0A4Z2E7A3"/>